<dbReference type="GO" id="GO:0004617">
    <property type="term" value="F:phosphoglycerate dehydrogenase activity"/>
    <property type="evidence" value="ECO:0007669"/>
    <property type="project" value="TreeGrafter"/>
</dbReference>
<organism evidence="2 3">
    <name type="scientific">Colocasia esculenta</name>
    <name type="common">Wild taro</name>
    <name type="synonym">Arum esculentum</name>
    <dbReference type="NCBI Taxonomy" id="4460"/>
    <lineage>
        <taxon>Eukaryota</taxon>
        <taxon>Viridiplantae</taxon>
        <taxon>Streptophyta</taxon>
        <taxon>Embryophyta</taxon>
        <taxon>Tracheophyta</taxon>
        <taxon>Spermatophyta</taxon>
        <taxon>Magnoliopsida</taxon>
        <taxon>Liliopsida</taxon>
        <taxon>Araceae</taxon>
        <taxon>Aroideae</taxon>
        <taxon>Colocasieae</taxon>
        <taxon>Colocasia</taxon>
    </lineage>
</organism>
<gene>
    <name evidence="2" type="ORF">Taro_001700</name>
</gene>
<keyword evidence="1" id="KW-0812">Transmembrane</keyword>
<keyword evidence="1" id="KW-0472">Membrane</keyword>
<dbReference type="OrthoDB" id="2016101at2759"/>
<protein>
    <recommendedName>
        <fullName evidence="4">Erythronate-4-phosphate dehydrogenase family protein</fullName>
    </recommendedName>
</protein>
<dbReference type="EMBL" id="NMUH01000036">
    <property type="protein sequence ID" value="MQL69408.1"/>
    <property type="molecule type" value="Genomic_DNA"/>
</dbReference>
<reference evidence="2" key="1">
    <citation type="submission" date="2017-07" db="EMBL/GenBank/DDBJ databases">
        <title>Taro Niue Genome Assembly and Annotation.</title>
        <authorList>
            <person name="Atibalentja N."/>
            <person name="Keating K."/>
            <person name="Fields C.J."/>
        </authorList>
    </citation>
    <scope>NUCLEOTIDE SEQUENCE</scope>
    <source>
        <strain evidence="2">Niue_2</strain>
        <tissue evidence="2">Leaf</tissue>
    </source>
</reference>
<feature type="transmembrane region" description="Helical" evidence="1">
    <location>
        <begin position="280"/>
        <end position="303"/>
    </location>
</feature>
<keyword evidence="3" id="KW-1185">Reference proteome</keyword>
<keyword evidence="1" id="KW-1133">Transmembrane helix</keyword>
<dbReference type="Proteomes" id="UP000652761">
    <property type="component" value="Unassembled WGS sequence"/>
</dbReference>
<sequence>MMEHRDNQMITRKESEQNWKIITHPLYQPRMSPWLDLRVFYARFSSFDVDESTPKHLTLRHIPLSPDTVIEVNGKRSSIHSECVFSLLRRDRVDKETEEATFVGTDSLRMIGSVRFEIHDKDDLLFSGTLELCNSNGFTGGSTNHCKKWNISCQQEMSAGTSFLKGKQHVGPEARVPTIDVYVTGCFSGNPIILTKTLQLGPRKKHHLKAMLGSIPENESAEMKKVESNAFHMANEVTDDLGFYQSENNMDDDANSFYSRLKYLEEVDGELSWFNAGVRVGVGIGLGVCLGVGVGVGLLLRSYQTATRSFRRRLL</sequence>
<evidence type="ECO:0008006" key="4">
    <source>
        <dbReference type="Google" id="ProtNLM"/>
    </source>
</evidence>
<name>A0A843TBT9_COLES</name>
<proteinExistence type="predicted"/>
<accession>A0A843TBT9</accession>
<comment type="caution">
    <text evidence="2">The sequence shown here is derived from an EMBL/GenBank/DDBJ whole genome shotgun (WGS) entry which is preliminary data.</text>
</comment>
<dbReference type="AlphaFoldDB" id="A0A843TBT9"/>
<evidence type="ECO:0000313" key="3">
    <source>
        <dbReference type="Proteomes" id="UP000652761"/>
    </source>
</evidence>
<evidence type="ECO:0000256" key="1">
    <source>
        <dbReference type="SAM" id="Phobius"/>
    </source>
</evidence>
<dbReference type="PANTHER" id="PTHR42938">
    <property type="entry name" value="FORMATE DEHYDROGENASE 1"/>
    <property type="match status" value="1"/>
</dbReference>
<dbReference type="PANTHER" id="PTHR42938:SF11">
    <property type="entry name" value="ERYTHRONATE-4-PHOSPHATE DEHYDROGENASE FAMILY PROTEIN"/>
    <property type="match status" value="1"/>
</dbReference>
<evidence type="ECO:0000313" key="2">
    <source>
        <dbReference type="EMBL" id="MQL69408.1"/>
    </source>
</evidence>